<protein>
    <submittedName>
        <fullName evidence="1">Uncharacterized protein</fullName>
    </submittedName>
</protein>
<evidence type="ECO:0000313" key="2">
    <source>
        <dbReference type="Proteomes" id="UP000053617"/>
    </source>
</evidence>
<name>A0A0D2I7X3_9EURO</name>
<accession>A0A0D2I7X3</accession>
<dbReference type="RefSeq" id="XP_013269075.1">
    <property type="nucleotide sequence ID" value="XM_013413621.1"/>
</dbReference>
<dbReference type="HOGENOM" id="CLU_1310713_0_0_1"/>
<gene>
    <name evidence="1" type="ORF">Z518_07878</name>
</gene>
<sequence length="210" mass="23835">MDAADNLKRRTTSRHRPDNVWGLCKTKSVAQYRSELARRHDSHELRHSPFKNSDLTYPFLIVESKREGEGPGFEYAEAQSAFPIRICLRLQEQLKQVSGQHLVPLVWFLAYQGDEWRTVACVVYEGKYGALQLLLIIDYITEWARETYRFDILCCLAGGKDRVLGPDNMSDTYASRISTQSVLDSSPLVERKGLAVASRAQSHDVLGRGS</sequence>
<dbReference type="Proteomes" id="UP000053617">
    <property type="component" value="Unassembled WGS sequence"/>
</dbReference>
<dbReference type="VEuPathDB" id="FungiDB:Z518_07878"/>
<keyword evidence="2" id="KW-1185">Reference proteome</keyword>
<dbReference type="EMBL" id="KN847480">
    <property type="protein sequence ID" value="KIX01939.1"/>
    <property type="molecule type" value="Genomic_DNA"/>
</dbReference>
<dbReference type="AlphaFoldDB" id="A0A0D2I7X3"/>
<evidence type="ECO:0000313" key="1">
    <source>
        <dbReference type="EMBL" id="KIX01939.1"/>
    </source>
</evidence>
<proteinExistence type="predicted"/>
<dbReference type="STRING" id="1442369.A0A0D2I7X3"/>
<dbReference type="GeneID" id="25295949"/>
<organism evidence="1 2">
    <name type="scientific">Rhinocladiella mackenziei CBS 650.93</name>
    <dbReference type="NCBI Taxonomy" id="1442369"/>
    <lineage>
        <taxon>Eukaryota</taxon>
        <taxon>Fungi</taxon>
        <taxon>Dikarya</taxon>
        <taxon>Ascomycota</taxon>
        <taxon>Pezizomycotina</taxon>
        <taxon>Eurotiomycetes</taxon>
        <taxon>Chaetothyriomycetidae</taxon>
        <taxon>Chaetothyriales</taxon>
        <taxon>Herpotrichiellaceae</taxon>
        <taxon>Rhinocladiella</taxon>
    </lineage>
</organism>
<dbReference type="OrthoDB" id="3538597at2759"/>
<reference evidence="1 2" key="1">
    <citation type="submission" date="2015-01" db="EMBL/GenBank/DDBJ databases">
        <title>The Genome Sequence of Rhinocladiella mackenzie CBS 650.93.</title>
        <authorList>
            <consortium name="The Broad Institute Genomics Platform"/>
            <person name="Cuomo C."/>
            <person name="de Hoog S."/>
            <person name="Gorbushina A."/>
            <person name="Stielow B."/>
            <person name="Teixiera M."/>
            <person name="Abouelleil A."/>
            <person name="Chapman S.B."/>
            <person name="Priest M."/>
            <person name="Young S.K."/>
            <person name="Wortman J."/>
            <person name="Nusbaum C."/>
            <person name="Birren B."/>
        </authorList>
    </citation>
    <scope>NUCLEOTIDE SEQUENCE [LARGE SCALE GENOMIC DNA]</scope>
    <source>
        <strain evidence="1 2">CBS 650.93</strain>
    </source>
</reference>